<protein>
    <submittedName>
        <fullName evidence="8">Prolyl 4-hydroxylase</fullName>
    </submittedName>
</protein>
<comment type="caution">
    <text evidence="8">The sequence shown here is derived from an EMBL/GenBank/DDBJ whole genome shotgun (WGS) entry which is preliminary data.</text>
</comment>
<dbReference type="GO" id="GO:0016705">
    <property type="term" value="F:oxidoreductase activity, acting on paired donors, with incorporation or reduction of molecular oxygen"/>
    <property type="evidence" value="ECO:0007669"/>
    <property type="project" value="InterPro"/>
</dbReference>
<evidence type="ECO:0000256" key="2">
    <source>
        <dbReference type="ARBA" id="ARBA00022723"/>
    </source>
</evidence>
<evidence type="ECO:0000259" key="7">
    <source>
        <dbReference type="PROSITE" id="PS51471"/>
    </source>
</evidence>
<name>A0A2N0I1P3_9SPHN</name>
<proteinExistence type="predicted"/>
<dbReference type="InterPro" id="IPR045054">
    <property type="entry name" value="P4HA-like"/>
</dbReference>
<evidence type="ECO:0000256" key="6">
    <source>
        <dbReference type="ARBA" id="ARBA00023004"/>
    </source>
</evidence>
<keyword evidence="3" id="KW-0847">Vitamin C</keyword>
<dbReference type="InterPro" id="IPR006620">
    <property type="entry name" value="Pro_4_hyd_alph"/>
</dbReference>
<evidence type="ECO:0000256" key="5">
    <source>
        <dbReference type="ARBA" id="ARBA00023002"/>
    </source>
</evidence>
<evidence type="ECO:0000313" key="9">
    <source>
        <dbReference type="Proteomes" id="UP000232587"/>
    </source>
</evidence>
<dbReference type="RefSeq" id="WP_232730067.1">
    <property type="nucleotide sequence ID" value="NZ_PHUF01000002.1"/>
</dbReference>
<evidence type="ECO:0000256" key="4">
    <source>
        <dbReference type="ARBA" id="ARBA00022964"/>
    </source>
</evidence>
<accession>A0A2N0I1P3</accession>
<keyword evidence="5" id="KW-0560">Oxidoreductase</keyword>
<dbReference type="PANTHER" id="PTHR10869:SF246">
    <property type="entry name" value="TRANSMEMBRANE PROLYL 4-HYDROXYLASE"/>
    <property type="match status" value="1"/>
</dbReference>
<gene>
    <name evidence="8" type="ORF">B0I00_0275</name>
</gene>
<dbReference type="InterPro" id="IPR005123">
    <property type="entry name" value="Oxoglu/Fe-dep_dioxygenase_dom"/>
</dbReference>
<dbReference type="GO" id="GO:0005506">
    <property type="term" value="F:iron ion binding"/>
    <property type="evidence" value="ECO:0007669"/>
    <property type="project" value="InterPro"/>
</dbReference>
<keyword evidence="4" id="KW-0223">Dioxygenase</keyword>
<dbReference type="InterPro" id="IPR044862">
    <property type="entry name" value="Pro_4_hyd_alph_FE2OG_OXY"/>
</dbReference>
<dbReference type="Proteomes" id="UP000232587">
    <property type="component" value="Unassembled WGS sequence"/>
</dbReference>
<evidence type="ECO:0000256" key="1">
    <source>
        <dbReference type="ARBA" id="ARBA00001961"/>
    </source>
</evidence>
<dbReference type="GO" id="GO:0051213">
    <property type="term" value="F:dioxygenase activity"/>
    <property type="evidence" value="ECO:0007669"/>
    <property type="project" value="UniProtKB-KW"/>
</dbReference>
<dbReference type="Gene3D" id="2.60.120.620">
    <property type="entry name" value="q2cbj1_9rhob like domain"/>
    <property type="match status" value="1"/>
</dbReference>
<feature type="domain" description="Fe2OG dioxygenase" evidence="7">
    <location>
        <begin position="120"/>
        <end position="229"/>
    </location>
</feature>
<keyword evidence="2" id="KW-0479">Metal-binding</keyword>
<dbReference type="SMART" id="SM00702">
    <property type="entry name" value="P4Hc"/>
    <property type="match status" value="1"/>
</dbReference>
<keyword evidence="6" id="KW-0408">Iron</keyword>
<sequence>MTKDSPPLPLRHYPPCPNPDRAAMKLVGDRVRARLEADPLVQRLPAEHAEVWAVGDFLSGEECDRLIALIDGTAVPSQILDHGYNEVWRTSYSGDVDRNDSFVRMVERRIDDLIGLPHEWGETMQGQRYAPGQEFREHMDWFWTKAPYFKTEAKRGGQRTYTAMIYLNDVEEGGETAFLNLGLSIPPQRGVLLAWNNAGLDGSLNQFTLHAGTPVVKGTKYIVTKWYRTRTWGNA</sequence>
<dbReference type="Pfam" id="PF13640">
    <property type="entry name" value="2OG-FeII_Oxy_3"/>
    <property type="match status" value="1"/>
</dbReference>
<keyword evidence="9" id="KW-1185">Reference proteome</keyword>
<organism evidence="8 9">
    <name type="scientific">Novosphingobium kunmingense</name>
    <dbReference type="NCBI Taxonomy" id="1211806"/>
    <lineage>
        <taxon>Bacteria</taxon>
        <taxon>Pseudomonadati</taxon>
        <taxon>Pseudomonadota</taxon>
        <taxon>Alphaproteobacteria</taxon>
        <taxon>Sphingomonadales</taxon>
        <taxon>Sphingomonadaceae</taxon>
        <taxon>Novosphingobium</taxon>
    </lineage>
</organism>
<dbReference type="PROSITE" id="PS51471">
    <property type="entry name" value="FE2OG_OXY"/>
    <property type="match status" value="1"/>
</dbReference>
<dbReference type="GO" id="GO:0031418">
    <property type="term" value="F:L-ascorbic acid binding"/>
    <property type="evidence" value="ECO:0007669"/>
    <property type="project" value="UniProtKB-KW"/>
</dbReference>
<reference evidence="8 9" key="1">
    <citation type="submission" date="2017-11" db="EMBL/GenBank/DDBJ databases">
        <title>Genomic Encyclopedia of Type Strains, Phase III (KMG-III): the genomes of soil and plant-associated and newly described type strains.</title>
        <authorList>
            <person name="Whitman W."/>
        </authorList>
    </citation>
    <scope>NUCLEOTIDE SEQUENCE [LARGE SCALE GENOMIC DNA]</scope>
    <source>
        <strain evidence="8 9">CGMCC 1.12274</strain>
    </source>
</reference>
<evidence type="ECO:0000256" key="3">
    <source>
        <dbReference type="ARBA" id="ARBA00022896"/>
    </source>
</evidence>
<dbReference type="AlphaFoldDB" id="A0A2N0I1P3"/>
<comment type="cofactor">
    <cofactor evidence="1">
        <name>L-ascorbate</name>
        <dbReference type="ChEBI" id="CHEBI:38290"/>
    </cofactor>
</comment>
<evidence type="ECO:0000313" key="8">
    <source>
        <dbReference type="EMBL" id="PKB25094.1"/>
    </source>
</evidence>
<dbReference type="EMBL" id="PHUF01000002">
    <property type="protein sequence ID" value="PKB25094.1"/>
    <property type="molecule type" value="Genomic_DNA"/>
</dbReference>
<dbReference type="PANTHER" id="PTHR10869">
    <property type="entry name" value="PROLYL 4-HYDROXYLASE ALPHA SUBUNIT"/>
    <property type="match status" value="1"/>
</dbReference>